<organism evidence="1 2">
    <name type="scientific">Cichorium intybus</name>
    <name type="common">Chicory</name>
    <dbReference type="NCBI Taxonomy" id="13427"/>
    <lineage>
        <taxon>Eukaryota</taxon>
        <taxon>Viridiplantae</taxon>
        <taxon>Streptophyta</taxon>
        <taxon>Embryophyta</taxon>
        <taxon>Tracheophyta</taxon>
        <taxon>Spermatophyta</taxon>
        <taxon>Magnoliopsida</taxon>
        <taxon>eudicotyledons</taxon>
        <taxon>Gunneridae</taxon>
        <taxon>Pentapetalae</taxon>
        <taxon>asterids</taxon>
        <taxon>campanulids</taxon>
        <taxon>Asterales</taxon>
        <taxon>Asteraceae</taxon>
        <taxon>Cichorioideae</taxon>
        <taxon>Cichorieae</taxon>
        <taxon>Cichoriinae</taxon>
        <taxon>Cichorium</taxon>
    </lineage>
</organism>
<proteinExistence type="predicted"/>
<dbReference type="Proteomes" id="UP001055811">
    <property type="component" value="Linkage Group LG07"/>
</dbReference>
<gene>
    <name evidence="1" type="ORF">L2E82_39097</name>
</gene>
<protein>
    <submittedName>
        <fullName evidence="1">Uncharacterized protein</fullName>
    </submittedName>
</protein>
<reference evidence="1 2" key="2">
    <citation type="journal article" date="2022" name="Mol. Ecol. Resour.">
        <title>The genomes of chicory, endive, great burdock and yacon provide insights into Asteraceae paleo-polyploidization history and plant inulin production.</title>
        <authorList>
            <person name="Fan W."/>
            <person name="Wang S."/>
            <person name="Wang H."/>
            <person name="Wang A."/>
            <person name="Jiang F."/>
            <person name="Liu H."/>
            <person name="Zhao H."/>
            <person name="Xu D."/>
            <person name="Zhang Y."/>
        </authorList>
    </citation>
    <scope>NUCLEOTIDE SEQUENCE [LARGE SCALE GENOMIC DNA]</scope>
    <source>
        <strain evidence="2">cv. Punajuju</strain>
        <tissue evidence="1">Leaves</tissue>
    </source>
</reference>
<keyword evidence="2" id="KW-1185">Reference proteome</keyword>
<evidence type="ECO:0000313" key="2">
    <source>
        <dbReference type="Proteomes" id="UP001055811"/>
    </source>
</evidence>
<sequence length="109" mass="11569">MEAAGYEMFQRVYGGCISTDDLAIRRRPYHHNCSCALHKSGGGHCSHVAKVSYPIRRSWSESSIVAMKSVAASPGSSPCCSSSPTVAAPVNIKDSPAASLPTHVPNDHE</sequence>
<dbReference type="EMBL" id="CM042015">
    <property type="protein sequence ID" value="KAI3709337.1"/>
    <property type="molecule type" value="Genomic_DNA"/>
</dbReference>
<comment type="caution">
    <text evidence="1">The sequence shown here is derived from an EMBL/GenBank/DDBJ whole genome shotgun (WGS) entry which is preliminary data.</text>
</comment>
<evidence type="ECO:0000313" key="1">
    <source>
        <dbReference type="EMBL" id="KAI3709337.1"/>
    </source>
</evidence>
<name>A0ACB9AGQ8_CICIN</name>
<reference evidence="2" key="1">
    <citation type="journal article" date="2022" name="Mol. Ecol. Resour.">
        <title>The genomes of chicory, endive, great burdock and yacon provide insights into Asteraceae palaeo-polyploidization history and plant inulin production.</title>
        <authorList>
            <person name="Fan W."/>
            <person name="Wang S."/>
            <person name="Wang H."/>
            <person name="Wang A."/>
            <person name="Jiang F."/>
            <person name="Liu H."/>
            <person name="Zhao H."/>
            <person name="Xu D."/>
            <person name="Zhang Y."/>
        </authorList>
    </citation>
    <scope>NUCLEOTIDE SEQUENCE [LARGE SCALE GENOMIC DNA]</scope>
    <source>
        <strain evidence="2">cv. Punajuju</strain>
    </source>
</reference>
<accession>A0ACB9AGQ8</accession>